<keyword evidence="2" id="KW-1185">Reference proteome</keyword>
<dbReference type="PATRIC" id="fig|1348774.3.peg.599"/>
<accession>A0A0G3XEX5</accession>
<dbReference type="InterPro" id="IPR025683">
    <property type="entry name" value="Protein_beta"/>
</dbReference>
<dbReference type="RefSeq" id="WP_047819841.1">
    <property type="nucleotide sequence ID" value="NZ_CP011770.1"/>
</dbReference>
<reference evidence="1 2" key="1">
    <citation type="submission" date="2015-06" db="EMBL/GenBank/DDBJ databases">
        <authorList>
            <person name="Zeng Y."/>
            <person name="Huang Y."/>
        </authorList>
    </citation>
    <scope>NUCLEOTIDE SEQUENCE [LARGE SCALE GENOMIC DNA]</scope>
    <source>
        <strain evidence="1 2">PQ-2</strain>
    </source>
</reference>
<gene>
    <name evidence="1" type="ORF">AB433_02845</name>
</gene>
<sequence length="360" mass="39316">MAIPNYYVPLLRWRAGEYRAIKRLSDPCRQRTVPLIEVLPPDYDFALRQPKKHIDEQLKPFGKQIEDHWPSRPALVDAVQIDAPTRMSDGRHPLTFIFDDARARELALVPVTALDRDTAYQHSVAGIVAADGRGIGLRCGLEEALDPDFEMHVSALTAHVGCPADAVDILLDLGSPQFDPQNPLIAIVASALASGGIFLSARSVTILATSFPDSLTSLQFGLDVLPRREWLLYKALMAALPAVARRPGFGDYAVAAVEFPKGDMRFMRGSPNVRYAIDDAWLIAKAKRQKSNNNHAYPGLCGAIIASGRFAGAAFSEGSRYIDGCCLGTEKMGNPTTWKWVATNHHITKVVADLATLSGT</sequence>
<organism evidence="1 2">
    <name type="scientific">Croceicoccus naphthovorans</name>
    <dbReference type="NCBI Taxonomy" id="1348774"/>
    <lineage>
        <taxon>Bacteria</taxon>
        <taxon>Pseudomonadati</taxon>
        <taxon>Pseudomonadota</taxon>
        <taxon>Alphaproteobacteria</taxon>
        <taxon>Sphingomonadales</taxon>
        <taxon>Erythrobacteraceae</taxon>
        <taxon>Croceicoccus</taxon>
    </lineage>
</organism>
<evidence type="ECO:0000313" key="1">
    <source>
        <dbReference type="EMBL" id="AKM09149.1"/>
    </source>
</evidence>
<proteinExistence type="predicted"/>
<dbReference type="KEGG" id="cna:AB433_02845"/>
<protein>
    <submittedName>
        <fullName evidence="1">Uncharacterized protein</fullName>
    </submittedName>
</protein>
<dbReference type="OrthoDB" id="1492299at2"/>
<dbReference type="EMBL" id="CP011770">
    <property type="protein sequence ID" value="AKM09149.1"/>
    <property type="molecule type" value="Genomic_DNA"/>
</dbReference>
<dbReference type="Pfam" id="PF14350">
    <property type="entry name" value="Beta_protein"/>
    <property type="match status" value="1"/>
</dbReference>
<name>A0A0G3XEX5_9SPHN</name>
<dbReference type="AlphaFoldDB" id="A0A0G3XEX5"/>
<dbReference type="STRING" id="1348774.AB433_02845"/>
<evidence type="ECO:0000313" key="2">
    <source>
        <dbReference type="Proteomes" id="UP000035287"/>
    </source>
</evidence>
<dbReference type="Proteomes" id="UP000035287">
    <property type="component" value="Chromosome"/>
</dbReference>